<dbReference type="PANTHER" id="PTHR12526">
    <property type="entry name" value="GLYCOSYLTRANSFERASE"/>
    <property type="match status" value="1"/>
</dbReference>
<evidence type="ECO:0000259" key="2">
    <source>
        <dbReference type="Pfam" id="PF13439"/>
    </source>
</evidence>
<dbReference type="InterPro" id="IPR001296">
    <property type="entry name" value="Glyco_trans_1"/>
</dbReference>
<dbReference type="OrthoDB" id="9775208at2"/>
<sequence length="377" mass="42187">MPLFRRRSQDVPHICFFLARLGSGGIGKMRIHLTRALVRRGYRVDLVLGDLSGPYVGQLDKGVRVHPVHSSHGLLGIPLFATYLRRRRPRAVVCEKLRVNVVAHRARRLAGVSCRIYASVHGLLTHKLYHEGLDRHKVRKKERLIQRWYGENDGFLAVSKGIAVDLHENFQVPGHKIHVVHNPVVTREVMDLARHEANHPWLKDKTVPVVVSAGRLDKQKGFDTLLEAFAGVVRNGNGRLIILGEGPQRPELELLIDRLGLRESVSMPGFVDNPYPFMRHADAFVLSSRWEGFGNVLVEAMAFGTPVVSTDCPVGPREILEDGRLGRLVPVDDVPAMTEAILETLRSKPSPEPLIRATGRYTDEQAAQGYLKALGFE</sequence>
<dbReference type="EMBL" id="FQVB01000003">
    <property type="protein sequence ID" value="SHE34516.1"/>
    <property type="molecule type" value="Genomic_DNA"/>
</dbReference>
<organism evidence="3 4">
    <name type="scientific">Desulfacinum infernum DSM 9756</name>
    <dbReference type="NCBI Taxonomy" id="1121391"/>
    <lineage>
        <taxon>Bacteria</taxon>
        <taxon>Pseudomonadati</taxon>
        <taxon>Thermodesulfobacteriota</taxon>
        <taxon>Syntrophobacteria</taxon>
        <taxon>Syntrophobacterales</taxon>
        <taxon>Syntrophobacteraceae</taxon>
        <taxon>Desulfacinum</taxon>
    </lineage>
</organism>
<dbReference type="GO" id="GO:0016757">
    <property type="term" value="F:glycosyltransferase activity"/>
    <property type="evidence" value="ECO:0007669"/>
    <property type="project" value="UniProtKB-ARBA"/>
</dbReference>
<feature type="domain" description="Glycosyl transferase family 1" evidence="1">
    <location>
        <begin position="200"/>
        <end position="356"/>
    </location>
</feature>
<evidence type="ECO:0000313" key="4">
    <source>
        <dbReference type="Proteomes" id="UP000184076"/>
    </source>
</evidence>
<keyword evidence="3" id="KW-0808">Transferase</keyword>
<dbReference type="Proteomes" id="UP000184076">
    <property type="component" value="Unassembled WGS sequence"/>
</dbReference>
<gene>
    <name evidence="3" type="ORF">SAMN02745206_00160</name>
</gene>
<reference evidence="4" key="1">
    <citation type="submission" date="2016-11" db="EMBL/GenBank/DDBJ databases">
        <authorList>
            <person name="Varghese N."/>
            <person name="Submissions S."/>
        </authorList>
    </citation>
    <scope>NUCLEOTIDE SEQUENCE [LARGE SCALE GENOMIC DNA]</scope>
    <source>
        <strain evidence="4">DSM 9756</strain>
    </source>
</reference>
<dbReference type="PANTHER" id="PTHR12526:SF630">
    <property type="entry name" value="GLYCOSYLTRANSFERASE"/>
    <property type="match status" value="1"/>
</dbReference>
<dbReference type="STRING" id="1121391.SAMN02745206_00160"/>
<evidence type="ECO:0000313" key="3">
    <source>
        <dbReference type="EMBL" id="SHE34516.1"/>
    </source>
</evidence>
<dbReference type="SUPFAM" id="SSF53756">
    <property type="entry name" value="UDP-Glycosyltransferase/glycogen phosphorylase"/>
    <property type="match status" value="1"/>
</dbReference>
<dbReference type="CDD" id="cd03811">
    <property type="entry name" value="GT4_GT28_WabH-like"/>
    <property type="match status" value="1"/>
</dbReference>
<keyword evidence="4" id="KW-1185">Reference proteome</keyword>
<dbReference type="Pfam" id="PF00534">
    <property type="entry name" value="Glycos_transf_1"/>
    <property type="match status" value="1"/>
</dbReference>
<dbReference type="Pfam" id="PF13439">
    <property type="entry name" value="Glyco_transf_4"/>
    <property type="match status" value="1"/>
</dbReference>
<evidence type="ECO:0000259" key="1">
    <source>
        <dbReference type="Pfam" id="PF00534"/>
    </source>
</evidence>
<protein>
    <submittedName>
        <fullName evidence="3">Glycosyltransferase involved in cell wall bisynthesis</fullName>
    </submittedName>
</protein>
<dbReference type="InterPro" id="IPR028098">
    <property type="entry name" value="Glyco_trans_4-like_N"/>
</dbReference>
<dbReference type="RefSeq" id="WP_073036018.1">
    <property type="nucleotide sequence ID" value="NZ_FQVB01000003.1"/>
</dbReference>
<dbReference type="Gene3D" id="3.40.50.2000">
    <property type="entry name" value="Glycogen Phosphorylase B"/>
    <property type="match status" value="2"/>
</dbReference>
<proteinExistence type="predicted"/>
<feature type="domain" description="Glycosyltransferase subfamily 4-like N-terminal" evidence="2">
    <location>
        <begin position="24"/>
        <end position="186"/>
    </location>
</feature>
<accession>A0A1M4SQP0</accession>
<name>A0A1M4SQP0_9BACT</name>
<dbReference type="AlphaFoldDB" id="A0A1M4SQP0"/>